<dbReference type="KEGG" id="fte:Fluta_2954"/>
<dbReference type="HOGENOM" id="CLU_065331_0_0_10"/>
<dbReference type="eggNOG" id="COG4861">
    <property type="taxonomic scope" value="Bacteria"/>
</dbReference>
<dbReference type="EMBL" id="CP002542">
    <property type="protein sequence ID" value="AEA44933.1"/>
    <property type="molecule type" value="Genomic_DNA"/>
</dbReference>
<reference evidence="1 2" key="1">
    <citation type="journal article" date="2011" name="Stand. Genomic Sci.">
        <title>Complete genome sequence of the gliding freshwater bacterium Fluviicola taffensis type strain (RW262).</title>
        <authorList>
            <person name="Woyke T."/>
            <person name="Chertkov O."/>
            <person name="Lapidus A."/>
            <person name="Nolan M."/>
            <person name="Lucas S."/>
            <person name="Del Rio T.G."/>
            <person name="Tice H."/>
            <person name="Cheng J.F."/>
            <person name="Tapia R."/>
            <person name="Han C."/>
            <person name="Goodwin L."/>
            <person name="Pitluck S."/>
            <person name="Liolios K."/>
            <person name="Pagani I."/>
            <person name="Ivanova N."/>
            <person name="Huntemann M."/>
            <person name="Mavromatis K."/>
            <person name="Mikhailova N."/>
            <person name="Pati A."/>
            <person name="Chen A."/>
            <person name="Palaniappan K."/>
            <person name="Land M."/>
            <person name="Hauser L."/>
            <person name="Brambilla E.M."/>
            <person name="Rohde M."/>
            <person name="Mwirichia R."/>
            <person name="Sikorski J."/>
            <person name="Tindall B.J."/>
            <person name="Goker M."/>
            <person name="Bristow J."/>
            <person name="Eisen J.A."/>
            <person name="Markowitz V."/>
            <person name="Hugenholtz P."/>
            <person name="Klenk H.P."/>
            <person name="Kyrpides N.C."/>
        </authorList>
    </citation>
    <scope>NUCLEOTIDE SEQUENCE [LARGE SCALE GENOMIC DNA]</scope>
    <source>
        <strain evidence="2">DSM 16823 / RW262 / RW262</strain>
    </source>
</reference>
<evidence type="ECO:0000313" key="1">
    <source>
        <dbReference type="EMBL" id="AEA44933.1"/>
    </source>
</evidence>
<evidence type="ECO:0008006" key="3">
    <source>
        <dbReference type="Google" id="ProtNLM"/>
    </source>
</evidence>
<dbReference type="InterPro" id="IPR036390">
    <property type="entry name" value="WH_DNA-bd_sf"/>
</dbReference>
<dbReference type="SUPFAM" id="SSF46785">
    <property type="entry name" value="Winged helix' DNA-binding domain"/>
    <property type="match status" value="1"/>
</dbReference>
<reference evidence="2" key="2">
    <citation type="submission" date="2011-02" db="EMBL/GenBank/DDBJ databases">
        <title>The complete genome of Fluviicola taffensis DSM 16823.</title>
        <authorList>
            <consortium name="US DOE Joint Genome Institute (JGI-PGF)"/>
            <person name="Lucas S."/>
            <person name="Copeland A."/>
            <person name="Lapidus A."/>
            <person name="Bruce D."/>
            <person name="Goodwin L."/>
            <person name="Pitluck S."/>
            <person name="Kyrpides N."/>
            <person name="Mavromatis K."/>
            <person name="Ivanova N."/>
            <person name="Mikhailova N."/>
            <person name="Pagani I."/>
            <person name="Chertkov O."/>
            <person name="Detter J.C."/>
            <person name="Han C."/>
            <person name="Tapia R."/>
            <person name="Land M."/>
            <person name="Hauser L."/>
            <person name="Markowitz V."/>
            <person name="Cheng J.-F."/>
            <person name="Hugenholtz P."/>
            <person name="Woyke T."/>
            <person name="Wu D."/>
            <person name="Tindall B."/>
            <person name="Pomrenke H.G."/>
            <person name="Brambilla E."/>
            <person name="Klenk H.-P."/>
            <person name="Eisen J.A."/>
        </authorList>
    </citation>
    <scope>NUCLEOTIDE SEQUENCE [LARGE SCALE GENOMIC DNA]</scope>
    <source>
        <strain evidence="2">DSM 16823 / RW262 / RW262</strain>
    </source>
</reference>
<proteinExistence type="predicted"/>
<dbReference type="Pfam" id="PF09952">
    <property type="entry name" value="AbiEi_2"/>
    <property type="match status" value="1"/>
</dbReference>
<name>F2IJ63_FLUTR</name>
<protein>
    <recommendedName>
        <fullName evidence="3">HTH crp-type domain-containing protein</fullName>
    </recommendedName>
</protein>
<dbReference type="Gene3D" id="1.10.10.10">
    <property type="entry name" value="Winged helix-like DNA-binding domain superfamily/Winged helix DNA-binding domain"/>
    <property type="match status" value="1"/>
</dbReference>
<dbReference type="InterPro" id="IPR019238">
    <property type="entry name" value="AbiEi_2"/>
</dbReference>
<dbReference type="InterPro" id="IPR036388">
    <property type="entry name" value="WH-like_DNA-bd_sf"/>
</dbReference>
<dbReference type="AlphaFoldDB" id="F2IJ63"/>
<dbReference type="STRING" id="755732.Fluta_2954"/>
<evidence type="ECO:0000313" key="2">
    <source>
        <dbReference type="Proteomes" id="UP000007463"/>
    </source>
</evidence>
<accession>F2IJ63</accession>
<keyword evidence="2" id="KW-1185">Reference proteome</keyword>
<organism evidence="1 2">
    <name type="scientific">Fluviicola taffensis (strain DSM 16823 / NCIMB 13979 / RW262)</name>
    <dbReference type="NCBI Taxonomy" id="755732"/>
    <lineage>
        <taxon>Bacteria</taxon>
        <taxon>Pseudomonadati</taxon>
        <taxon>Bacteroidota</taxon>
        <taxon>Flavobacteriia</taxon>
        <taxon>Flavobacteriales</taxon>
        <taxon>Crocinitomicaceae</taxon>
        <taxon>Fluviicola</taxon>
    </lineage>
</organism>
<dbReference type="RefSeq" id="WP_013687702.1">
    <property type="nucleotide sequence ID" value="NC_015321.1"/>
</dbReference>
<gene>
    <name evidence="1" type="ordered locus">Fluta_2954</name>
</gene>
<dbReference type="OrthoDB" id="593981at2"/>
<dbReference type="Proteomes" id="UP000007463">
    <property type="component" value="Chromosome"/>
</dbReference>
<sequence length="331" mass="38532">MYRNNDYIYDAVSKLESLTDFKIEIESKRNDYDAVLTINDHRFKVIAQSNVRNSNKGIVLSRMIDFPINDRKTIIFIADYISKDAAQELRINGINYIDTSGNTNIRNGNLYVFIEGQKATQKEKNNQTRAFQEAGVKLLFFLLSEPRNLQLSYREIAENTKISIGSVSNIMSELEDMHFLLKTKKKRLLKNQNELLERWIVAYNDILKPRIFRKKMRFISKHNFKDASILNMTDPCVWGGEPGASIITNYLRPEKFTLYTNNELADLSRTLEMIPDLEGNVDIYQIFWNQKAKTDITAPPLIIYADLMTSGYERNIETAKMIFENELQHIK</sequence>